<evidence type="ECO:0000313" key="4">
    <source>
        <dbReference type="Proteomes" id="UP001550628"/>
    </source>
</evidence>
<dbReference type="EMBL" id="JBEYBF010000015">
    <property type="protein sequence ID" value="MEU1954475.1"/>
    <property type="molecule type" value="Genomic_DNA"/>
</dbReference>
<feature type="region of interest" description="Disordered" evidence="1">
    <location>
        <begin position="64"/>
        <end position="96"/>
    </location>
</feature>
<sequence>MSDDDLSSTTWFKSSHSGTHGECVEVAWLDTGRVGVRDSKSANGPTLTFAPRAWAAFLSELRDERSPAHVDSIATSVRNGTHHRGEAPPMTTPPPE</sequence>
<dbReference type="InterPro" id="IPR007278">
    <property type="entry name" value="DUF397"/>
</dbReference>
<feature type="domain" description="DUF397" evidence="2">
    <location>
        <begin position="10"/>
        <end position="62"/>
    </location>
</feature>
<protein>
    <submittedName>
        <fullName evidence="3">DUF397 domain-containing protein</fullName>
    </submittedName>
</protein>
<reference evidence="3 4" key="1">
    <citation type="submission" date="2024-06" db="EMBL/GenBank/DDBJ databases">
        <title>The Natural Products Discovery Center: Release of the First 8490 Sequenced Strains for Exploring Actinobacteria Biosynthetic Diversity.</title>
        <authorList>
            <person name="Kalkreuter E."/>
            <person name="Kautsar S.A."/>
            <person name="Yang D."/>
            <person name="Bader C.D."/>
            <person name="Teijaro C.N."/>
            <person name="Fluegel L."/>
            <person name="Davis C.M."/>
            <person name="Simpson J.R."/>
            <person name="Lauterbach L."/>
            <person name="Steele A.D."/>
            <person name="Gui C."/>
            <person name="Meng S."/>
            <person name="Li G."/>
            <person name="Viehrig K."/>
            <person name="Ye F."/>
            <person name="Su P."/>
            <person name="Kiefer A.F."/>
            <person name="Nichols A."/>
            <person name="Cepeda A.J."/>
            <person name="Yan W."/>
            <person name="Fan B."/>
            <person name="Jiang Y."/>
            <person name="Adhikari A."/>
            <person name="Zheng C.-J."/>
            <person name="Schuster L."/>
            <person name="Cowan T.M."/>
            <person name="Smanski M.J."/>
            <person name="Chevrette M.G."/>
            <person name="De Carvalho L.P.S."/>
            <person name="Shen B."/>
        </authorList>
    </citation>
    <scope>NUCLEOTIDE SEQUENCE [LARGE SCALE GENOMIC DNA]</scope>
    <source>
        <strain evidence="3 4">NPDC019708</strain>
    </source>
</reference>
<dbReference type="Proteomes" id="UP001550628">
    <property type="component" value="Unassembled WGS sequence"/>
</dbReference>
<proteinExistence type="predicted"/>
<dbReference type="RefSeq" id="WP_356958241.1">
    <property type="nucleotide sequence ID" value="NZ_JBEYBD010000012.1"/>
</dbReference>
<comment type="caution">
    <text evidence="3">The sequence shown here is derived from an EMBL/GenBank/DDBJ whole genome shotgun (WGS) entry which is preliminary data.</text>
</comment>
<name>A0ABV2WUA6_9NOCA</name>
<accession>A0ABV2WUA6</accession>
<evidence type="ECO:0000259" key="2">
    <source>
        <dbReference type="Pfam" id="PF04149"/>
    </source>
</evidence>
<dbReference type="Pfam" id="PF04149">
    <property type="entry name" value="DUF397"/>
    <property type="match status" value="1"/>
</dbReference>
<evidence type="ECO:0000313" key="3">
    <source>
        <dbReference type="EMBL" id="MEU1954475.1"/>
    </source>
</evidence>
<evidence type="ECO:0000256" key="1">
    <source>
        <dbReference type="SAM" id="MobiDB-lite"/>
    </source>
</evidence>
<keyword evidence="4" id="KW-1185">Reference proteome</keyword>
<gene>
    <name evidence="3" type="ORF">ABZ510_21740</name>
</gene>
<organism evidence="3 4">
    <name type="scientific">Nocardia rhamnosiphila</name>
    <dbReference type="NCBI Taxonomy" id="426716"/>
    <lineage>
        <taxon>Bacteria</taxon>
        <taxon>Bacillati</taxon>
        <taxon>Actinomycetota</taxon>
        <taxon>Actinomycetes</taxon>
        <taxon>Mycobacteriales</taxon>
        <taxon>Nocardiaceae</taxon>
        <taxon>Nocardia</taxon>
    </lineage>
</organism>